<dbReference type="OrthoDB" id="9812555at2"/>
<evidence type="ECO:0000313" key="3">
    <source>
        <dbReference type="Proteomes" id="UP000193827"/>
    </source>
</evidence>
<dbReference type="EMBL" id="FWFL01000001">
    <property type="protein sequence ID" value="SLN10743.1"/>
    <property type="molecule type" value="Genomic_DNA"/>
</dbReference>
<dbReference type="RefSeq" id="WP_085890490.1">
    <property type="nucleotide sequence ID" value="NZ_FWFL01000001.1"/>
</dbReference>
<dbReference type="AlphaFoldDB" id="A0A1Y5R737"/>
<sequence>MALLNFRKREKTSGAPVNGQVEAFLKDYSIEVMPRTAEKVEDFRDLLPAGTRVYIAHIEGTPITEMVATAKRVAAEGYPVMPHFPARIIKDRATLADWIARYQGEAGVEQALLLAGGVEKPHGDFHSSMQLLESGEFDKAGFKRLHVAGHPEGNKDIDPKGGMKNVEDALRWKHKFSETTDAEMALATQFAFDAKPIIKWADDLSAAGITLPIHIGIAGPAKLQTLIKFAIACGVGPSLKVLQKRAMDVTKLLLPYEPTEVLTQLAAHKVANPDFNITKVHFFPLGGIKTNATWAIENGGSSATPANQQG</sequence>
<evidence type="ECO:0000313" key="2">
    <source>
        <dbReference type="EMBL" id="SLN10743.1"/>
    </source>
</evidence>
<name>A0A1Y5R737_9RHOB</name>
<dbReference type="Gene3D" id="3.20.20.220">
    <property type="match status" value="1"/>
</dbReference>
<organism evidence="2 3">
    <name type="scientific">Roseovarius litorisediminis</name>
    <dbReference type="NCBI Taxonomy" id="1312363"/>
    <lineage>
        <taxon>Bacteria</taxon>
        <taxon>Pseudomonadati</taxon>
        <taxon>Pseudomonadota</taxon>
        <taxon>Alphaproteobacteria</taxon>
        <taxon>Rhodobacterales</taxon>
        <taxon>Roseobacteraceae</taxon>
        <taxon>Roseovarius</taxon>
    </lineage>
</organism>
<dbReference type="GO" id="GO:0016491">
    <property type="term" value="F:oxidoreductase activity"/>
    <property type="evidence" value="ECO:0007669"/>
    <property type="project" value="UniProtKB-KW"/>
</dbReference>
<reference evidence="2 3" key="1">
    <citation type="submission" date="2017-03" db="EMBL/GenBank/DDBJ databases">
        <authorList>
            <person name="Afonso C.L."/>
            <person name="Miller P.J."/>
            <person name="Scott M.A."/>
            <person name="Spackman E."/>
            <person name="Goraichik I."/>
            <person name="Dimitrov K.M."/>
            <person name="Suarez D.L."/>
            <person name="Swayne D.E."/>
        </authorList>
    </citation>
    <scope>NUCLEOTIDE SEQUENCE [LARGE SCALE GENOMIC DNA]</scope>
    <source>
        <strain evidence="2 3">CECT 8287</strain>
    </source>
</reference>
<dbReference type="Proteomes" id="UP000193827">
    <property type="component" value="Unassembled WGS sequence"/>
</dbReference>
<accession>A0A1Y5R737</accession>
<dbReference type="InterPro" id="IPR029041">
    <property type="entry name" value="FAD-linked_oxidoreductase-like"/>
</dbReference>
<protein>
    <recommendedName>
        <fullName evidence="4">Methylenetetrahydrofolate reductase</fullName>
    </recommendedName>
</protein>
<gene>
    <name evidence="2" type="ORF">PEL8287_00192</name>
</gene>
<proteinExistence type="predicted"/>
<dbReference type="SUPFAM" id="SSF51730">
    <property type="entry name" value="FAD-linked oxidoreductase"/>
    <property type="match status" value="1"/>
</dbReference>
<evidence type="ECO:0008006" key="4">
    <source>
        <dbReference type="Google" id="ProtNLM"/>
    </source>
</evidence>
<keyword evidence="3" id="KW-1185">Reference proteome</keyword>
<keyword evidence="1" id="KW-0560">Oxidoreductase</keyword>
<evidence type="ECO:0000256" key="1">
    <source>
        <dbReference type="ARBA" id="ARBA00023002"/>
    </source>
</evidence>